<dbReference type="OrthoDB" id="277439at2759"/>
<dbReference type="GO" id="GO:0006364">
    <property type="term" value="P:rRNA processing"/>
    <property type="evidence" value="ECO:0007669"/>
    <property type="project" value="InterPro"/>
</dbReference>
<feature type="region of interest" description="Disordered" evidence="4">
    <location>
        <begin position="802"/>
        <end position="880"/>
    </location>
</feature>
<dbReference type="PANTHER" id="PTHR14150">
    <property type="entry name" value="U3 SMALL NUCLEOLAR RNA-ASSOCIATED PROTEIN 14"/>
    <property type="match status" value="1"/>
</dbReference>
<dbReference type="InterPro" id="IPR006709">
    <property type="entry name" value="SSU_processome_Utp14"/>
</dbReference>
<dbReference type="GO" id="GO:0032040">
    <property type="term" value="C:small-subunit processome"/>
    <property type="evidence" value="ECO:0007669"/>
    <property type="project" value="InterPro"/>
</dbReference>
<evidence type="ECO:0000313" key="5">
    <source>
        <dbReference type="EMBL" id="PVU92887.1"/>
    </source>
</evidence>
<feature type="compositionally biased region" description="Basic and acidic residues" evidence="4">
    <location>
        <begin position="162"/>
        <end position="176"/>
    </location>
</feature>
<evidence type="ECO:0000256" key="4">
    <source>
        <dbReference type="SAM" id="MobiDB-lite"/>
    </source>
</evidence>
<feature type="region of interest" description="Disordered" evidence="4">
    <location>
        <begin position="1"/>
        <end position="226"/>
    </location>
</feature>
<evidence type="ECO:0000256" key="1">
    <source>
        <dbReference type="ARBA" id="ARBA00004604"/>
    </source>
</evidence>
<name>A0A2T9YKM5_9FUNG</name>
<feature type="compositionally biased region" description="Low complexity" evidence="4">
    <location>
        <begin position="9"/>
        <end position="22"/>
    </location>
</feature>
<feature type="compositionally biased region" description="Polar residues" evidence="4">
    <location>
        <begin position="643"/>
        <end position="660"/>
    </location>
</feature>
<keyword evidence="6" id="KW-1185">Reference proteome</keyword>
<keyword evidence="3" id="KW-0539">Nucleus</keyword>
<comment type="caution">
    <text evidence="5">The sequence shown here is derived from an EMBL/GenBank/DDBJ whole genome shotgun (WGS) entry which is preliminary data.</text>
</comment>
<evidence type="ECO:0000313" key="6">
    <source>
        <dbReference type="Proteomes" id="UP000245383"/>
    </source>
</evidence>
<dbReference type="STRING" id="133385.A0A2T9YKM5"/>
<dbReference type="PANTHER" id="PTHR14150:SF12">
    <property type="entry name" value="U3 SMALL NUCLEOLAR RNA-ASSOCIATED PROTEIN 14 HOMOLOG A"/>
    <property type="match status" value="1"/>
</dbReference>
<gene>
    <name evidence="5" type="ORF">BB561_003557</name>
</gene>
<keyword evidence="2" id="KW-0597">Phosphoprotein</keyword>
<feature type="region of interest" description="Disordered" evidence="4">
    <location>
        <begin position="621"/>
        <end position="660"/>
    </location>
</feature>
<evidence type="ECO:0000256" key="2">
    <source>
        <dbReference type="ARBA" id="ARBA00022553"/>
    </source>
</evidence>
<feature type="region of interest" description="Disordered" evidence="4">
    <location>
        <begin position="705"/>
        <end position="725"/>
    </location>
</feature>
<proteinExistence type="predicted"/>
<feature type="compositionally biased region" description="Acidic residues" evidence="4">
    <location>
        <begin position="82"/>
        <end position="103"/>
    </location>
</feature>
<comment type="subcellular location">
    <subcellularLocation>
        <location evidence="1">Nucleus</location>
        <location evidence="1">Nucleolus</location>
    </subcellularLocation>
</comment>
<sequence length="1035" mass="117693">MGIKHKANKNAAKIKNAAPKNNNKLKHAKSVNIPSNTSSAKQPFNHDVYEYDDSEATQTKTKRYDIDWNPKDFDGLSKYNTVEEEDDEELDSDEAFDASDEEKYESFKFGSSTKTKDIQGSDSEEEFFSEENYEDSDLETQQNTGGFLSDMLDKPIVANKKPKQDSQKRVSFKDLMNESSDTDSYSDDIHSRKKHKGQYAKANVHSNINEESSDEDRQDPDFRDFETKKKHDSLLASLGVVESEKKLIYAKEQSELVEESEFQLGSVSEYKNTKIQLDDLLSNINDKESLSSFKDTLEQIQKSSFKKDETVSVLKAPLPKRMQEKFEREAAYTISKNAVEEWYPIIEKNRAADHLEFPLNAPTVDKRRGAFITSNFKAGEGLEKQIESILKTSGIDETNLRNYEELALQKESKEEMLAKKAELRAVRELLFRNEQKAKRLAKIKSKTYRRILKKEKQKKLAELNKLEDDDFLQLEDKEKLEQARAEERMSLKHKTGSAWSKQMQKFGKHNDEVRISLHDQLNKHDELMKKIDLQASNNHEFDPSSDFDDNENNENEIKEHAIKQVDTLLDDNVHIDENELHSQIGLSKGKSNLFKMKFMQAGIQRAKEEFDHEAHLFKEDLNPEHNLLSNPTPEVSAGRRSFTPETSGKKPSQQKSLSKNLKNISVHPASKDSLNGNQADLQGQEHISLNPHINLDNKALPTKNLDNQVNTHTGSTDDSVNPWLENNSDTSLIARQTFDYALTDRSKKKDKASVKIRNDKIKASEQIQANSLNKLSSTQVINPNNSVDQFVKKDSSVISKNLIKPKEKSKKSKKTENVKANVLSADKSNPIALPDIKQGGVSAENTSKRSDTTKLTTSSLQNDHNRSSSDEEDEDQSSGIFSQKELVERAFAMDAGSAEKQEFDLEAQQMLDSENNPDETKSSNFLPGWGTWAGGVISARKAKAKQQQKLETKKDEKYYKIKKLENVIINSKKIKKNTKYLAESLPFPYNQSTHYTAAMNIPVGPEWNTASSVKKLVKPRIITKMGKIIQPLTKN</sequence>
<accession>A0A2T9YKM5</accession>
<reference evidence="5 6" key="1">
    <citation type="journal article" date="2018" name="MBio">
        <title>Comparative Genomics Reveals the Core Gene Toolbox for the Fungus-Insect Symbiosis.</title>
        <authorList>
            <person name="Wang Y."/>
            <person name="Stata M."/>
            <person name="Wang W."/>
            <person name="Stajich J.E."/>
            <person name="White M.M."/>
            <person name="Moncalvo J.M."/>
        </authorList>
    </citation>
    <scope>NUCLEOTIDE SEQUENCE [LARGE SCALE GENOMIC DNA]</scope>
    <source>
        <strain evidence="5 6">SWE-8-4</strain>
    </source>
</reference>
<dbReference type="EMBL" id="MBFR01000145">
    <property type="protein sequence ID" value="PVU92887.1"/>
    <property type="molecule type" value="Genomic_DNA"/>
</dbReference>
<organism evidence="5 6">
    <name type="scientific">Smittium simulii</name>
    <dbReference type="NCBI Taxonomy" id="133385"/>
    <lineage>
        <taxon>Eukaryota</taxon>
        <taxon>Fungi</taxon>
        <taxon>Fungi incertae sedis</taxon>
        <taxon>Zoopagomycota</taxon>
        <taxon>Kickxellomycotina</taxon>
        <taxon>Harpellomycetes</taxon>
        <taxon>Harpellales</taxon>
        <taxon>Legeriomycetaceae</taxon>
        <taxon>Smittium</taxon>
    </lineage>
</organism>
<feature type="compositionally biased region" description="Polar residues" evidence="4">
    <location>
        <begin position="32"/>
        <end position="42"/>
    </location>
</feature>
<feature type="compositionally biased region" description="Basic and acidic residues" evidence="4">
    <location>
        <begin position="62"/>
        <end position="75"/>
    </location>
</feature>
<protein>
    <submittedName>
        <fullName evidence="5">Uncharacterized protein</fullName>
    </submittedName>
</protein>
<dbReference type="AlphaFoldDB" id="A0A2T9YKM5"/>
<evidence type="ECO:0000256" key="3">
    <source>
        <dbReference type="ARBA" id="ARBA00023242"/>
    </source>
</evidence>
<feature type="compositionally biased region" description="Acidic residues" evidence="4">
    <location>
        <begin position="122"/>
        <end position="138"/>
    </location>
</feature>
<dbReference type="Proteomes" id="UP000245383">
    <property type="component" value="Unassembled WGS sequence"/>
</dbReference>
<dbReference type="Pfam" id="PF04615">
    <property type="entry name" value="Utp14"/>
    <property type="match status" value="1"/>
</dbReference>
<feature type="compositionally biased region" description="Polar residues" evidence="4">
    <location>
        <begin position="853"/>
        <end position="862"/>
    </location>
</feature>